<dbReference type="NCBIfam" id="TIGR01297">
    <property type="entry name" value="CDF"/>
    <property type="match status" value="1"/>
</dbReference>
<keyword evidence="2" id="KW-0813">Transport</keyword>
<feature type="transmembrane region" description="Helical" evidence="6">
    <location>
        <begin position="113"/>
        <end position="132"/>
    </location>
</feature>
<dbReference type="PANTHER" id="PTHR13414:SF9">
    <property type="entry name" value="PROTON-COUPLED ZINC ANTIPORTER SLC30A9, MITOCHONDRIAL"/>
    <property type="match status" value="1"/>
</dbReference>
<keyword evidence="9" id="KW-1185">Reference proteome</keyword>
<accession>A0A1X7LB37</accession>
<gene>
    <name evidence="8" type="ORF">SAMN06265784_105363</name>
</gene>
<dbReference type="GO" id="GO:0008324">
    <property type="term" value="F:monoatomic cation transmembrane transporter activity"/>
    <property type="evidence" value="ECO:0007669"/>
    <property type="project" value="InterPro"/>
</dbReference>
<dbReference type="InterPro" id="IPR040177">
    <property type="entry name" value="SLC30A9"/>
</dbReference>
<feature type="domain" description="Cation efflux protein transmembrane" evidence="7">
    <location>
        <begin position="45"/>
        <end position="252"/>
    </location>
</feature>
<feature type="transmembrane region" description="Helical" evidence="6">
    <location>
        <begin position="193"/>
        <end position="218"/>
    </location>
</feature>
<dbReference type="EMBL" id="FXAT01000005">
    <property type="protein sequence ID" value="SMG50965.1"/>
    <property type="molecule type" value="Genomic_DNA"/>
</dbReference>
<protein>
    <submittedName>
        <fullName evidence="8">Cation diffusion facilitator family transporter</fullName>
    </submittedName>
</protein>
<dbReference type="Gene3D" id="1.20.1510.10">
    <property type="entry name" value="Cation efflux protein transmembrane domain"/>
    <property type="match status" value="1"/>
</dbReference>
<evidence type="ECO:0000256" key="5">
    <source>
        <dbReference type="ARBA" id="ARBA00023136"/>
    </source>
</evidence>
<evidence type="ECO:0000256" key="1">
    <source>
        <dbReference type="ARBA" id="ARBA00004141"/>
    </source>
</evidence>
<dbReference type="GO" id="GO:0006829">
    <property type="term" value="P:zinc ion transport"/>
    <property type="evidence" value="ECO:0007669"/>
    <property type="project" value="InterPro"/>
</dbReference>
<dbReference type="InterPro" id="IPR027469">
    <property type="entry name" value="Cation_efflux_TMD_sf"/>
</dbReference>
<evidence type="ECO:0000313" key="9">
    <source>
        <dbReference type="Proteomes" id="UP000193228"/>
    </source>
</evidence>
<feature type="transmembrane region" description="Helical" evidence="6">
    <location>
        <begin position="224"/>
        <end position="245"/>
    </location>
</feature>
<organism evidence="8 9">
    <name type="scientific">Paraburkholderia susongensis</name>
    <dbReference type="NCBI Taxonomy" id="1515439"/>
    <lineage>
        <taxon>Bacteria</taxon>
        <taxon>Pseudomonadati</taxon>
        <taxon>Pseudomonadota</taxon>
        <taxon>Betaproteobacteria</taxon>
        <taxon>Burkholderiales</taxon>
        <taxon>Burkholderiaceae</taxon>
        <taxon>Paraburkholderia</taxon>
    </lineage>
</organism>
<comment type="subcellular location">
    <subcellularLocation>
        <location evidence="1">Membrane</location>
        <topology evidence="1">Multi-pass membrane protein</topology>
    </subcellularLocation>
</comment>
<dbReference type="STRING" id="1515439.SAMN06265784_105363"/>
<feature type="transmembrane region" description="Helical" evidence="6">
    <location>
        <begin position="44"/>
        <end position="65"/>
    </location>
</feature>
<name>A0A1X7LB37_9BURK</name>
<feature type="transmembrane region" description="Helical" evidence="6">
    <location>
        <begin position="71"/>
        <end position="92"/>
    </location>
</feature>
<evidence type="ECO:0000259" key="7">
    <source>
        <dbReference type="Pfam" id="PF01545"/>
    </source>
</evidence>
<sequence length="337" mass="36810">MPCKRRPGWTHTAWRVHNTEPCLLAAPSKLTDALPKMKEESPKAIFYALAANLGIAICKFAAAAFTGSGSLFAEAIHSTADCGNQLLLLFGLREARKPVSPLHPMGSGREINFYSLLVALLLFFVGGVFSVYEGVHRLIVREPLQFAFVALAVLGVSVVLESLSLWGAVKEIRKTHPEKSMWRWFRETRESDLLVVAGEDIAALAGLAIAFIAVLLTMVTGNPVYDALGSVGVGLLLMIIAWLVAREVKSMIVGESASPEVRGAIEAHLRARAEIRGIINMITLQWGRHVVVAVQAEMIDYASGRAMVDAINIIEADLQAAFPQVRWVFFEPDVPRN</sequence>
<evidence type="ECO:0000256" key="4">
    <source>
        <dbReference type="ARBA" id="ARBA00022989"/>
    </source>
</evidence>
<evidence type="ECO:0000256" key="2">
    <source>
        <dbReference type="ARBA" id="ARBA00022448"/>
    </source>
</evidence>
<dbReference type="PANTHER" id="PTHR13414">
    <property type="entry name" value="HUEL-CATION TRANSPORTER"/>
    <property type="match status" value="1"/>
</dbReference>
<keyword evidence="4 6" id="KW-1133">Transmembrane helix</keyword>
<dbReference type="SUPFAM" id="SSF161111">
    <property type="entry name" value="Cation efflux protein transmembrane domain-like"/>
    <property type="match status" value="1"/>
</dbReference>
<dbReference type="Proteomes" id="UP000193228">
    <property type="component" value="Unassembled WGS sequence"/>
</dbReference>
<feature type="transmembrane region" description="Helical" evidence="6">
    <location>
        <begin position="144"/>
        <end position="169"/>
    </location>
</feature>
<evidence type="ECO:0000313" key="8">
    <source>
        <dbReference type="EMBL" id="SMG50965.1"/>
    </source>
</evidence>
<evidence type="ECO:0000256" key="6">
    <source>
        <dbReference type="SAM" id="Phobius"/>
    </source>
</evidence>
<keyword evidence="5 6" id="KW-0472">Membrane</keyword>
<dbReference type="AlphaFoldDB" id="A0A1X7LB37"/>
<dbReference type="GO" id="GO:0016020">
    <property type="term" value="C:membrane"/>
    <property type="evidence" value="ECO:0007669"/>
    <property type="project" value="UniProtKB-SubCell"/>
</dbReference>
<keyword evidence="3 6" id="KW-0812">Transmembrane</keyword>
<dbReference type="InterPro" id="IPR058533">
    <property type="entry name" value="Cation_efflux_TM"/>
</dbReference>
<dbReference type="InterPro" id="IPR002524">
    <property type="entry name" value="Cation_efflux"/>
</dbReference>
<reference evidence="9" key="1">
    <citation type="submission" date="2017-04" db="EMBL/GenBank/DDBJ databases">
        <authorList>
            <person name="Varghese N."/>
            <person name="Submissions S."/>
        </authorList>
    </citation>
    <scope>NUCLEOTIDE SEQUENCE [LARGE SCALE GENOMIC DNA]</scope>
    <source>
        <strain evidence="9">LMG 29540</strain>
    </source>
</reference>
<evidence type="ECO:0000256" key="3">
    <source>
        <dbReference type="ARBA" id="ARBA00022692"/>
    </source>
</evidence>
<dbReference type="Pfam" id="PF01545">
    <property type="entry name" value="Cation_efflux"/>
    <property type="match status" value="1"/>
</dbReference>
<proteinExistence type="predicted"/>